<keyword evidence="3" id="KW-1185">Reference proteome</keyword>
<dbReference type="Pfam" id="PF13560">
    <property type="entry name" value="HTH_31"/>
    <property type="match status" value="1"/>
</dbReference>
<dbReference type="AlphaFoldDB" id="A0A517SWX5"/>
<accession>A0A517SWX5</accession>
<dbReference type="Proteomes" id="UP000315003">
    <property type="component" value="Chromosome"/>
</dbReference>
<dbReference type="SMART" id="SM00530">
    <property type="entry name" value="HTH_XRE"/>
    <property type="match status" value="1"/>
</dbReference>
<dbReference type="InterPro" id="IPR001387">
    <property type="entry name" value="Cro/C1-type_HTH"/>
</dbReference>
<organism evidence="2 3">
    <name type="scientific">Stieleria bergensis</name>
    <dbReference type="NCBI Taxonomy" id="2528025"/>
    <lineage>
        <taxon>Bacteria</taxon>
        <taxon>Pseudomonadati</taxon>
        <taxon>Planctomycetota</taxon>
        <taxon>Planctomycetia</taxon>
        <taxon>Pirellulales</taxon>
        <taxon>Pirellulaceae</taxon>
        <taxon>Stieleria</taxon>
    </lineage>
</organism>
<dbReference type="SUPFAM" id="SSF47413">
    <property type="entry name" value="lambda repressor-like DNA-binding domains"/>
    <property type="match status" value="1"/>
</dbReference>
<dbReference type="OrthoDB" id="288015at2"/>
<dbReference type="RefSeq" id="WP_145273478.1">
    <property type="nucleotide sequence ID" value="NZ_CP036272.1"/>
</dbReference>
<dbReference type="EMBL" id="CP036272">
    <property type="protein sequence ID" value="QDT60583.1"/>
    <property type="molecule type" value="Genomic_DNA"/>
</dbReference>
<reference evidence="2 3" key="1">
    <citation type="submission" date="2019-02" db="EMBL/GenBank/DDBJ databases">
        <title>Deep-cultivation of Planctomycetes and their phenomic and genomic characterization uncovers novel biology.</title>
        <authorList>
            <person name="Wiegand S."/>
            <person name="Jogler M."/>
            <person name="Boedeker C."/>
            <person name="Pinto D."/>
            <person name="Vollmers J."/>
            <person name="Rivas-Marin E."/>
            <person name="Kohn T."/>
            <person name="Peeters S.H."/>
            <person name="Heuer A."/>
            <person name="Rast P."/>
            <person name="Oberbeckmann S."/>
            <person name="Bunk B."/>
            <person name="Jeske O."/>
            <person name="Meyerdierks A."/>
            <person name="Storesund J.E."/>
            <person name="Kallscheuer N."/>
            <person name="Luecker S."/>
            <person name="Lage O.M."/>
            <person name="Pohl T."/>
            <person name="Merkel B.J."/>
            <person name="Hornburger P."/>
            <person name="Mueller R.-W."/>
            <person name="Bruemmer F."/>
            <person name="Labrenz M."/>
            <person name="Spormann A.M."/>
            <person name="Op den Camp H."/>
            <person name="Overmann J."/>
            <person name="Amann R."/>
            <person name="Jetten M.S.M."/>
            <person name="Mascher T."/>
            <person name="Medema M.H."/>
            <person name="Devos D.P."/>
            <person name="Kaster A.-K."/>
            <person name="Ovreas L."/>
            <person name="Rohde M."/>
            <person name="Galperin M.Y."/>
            <person name="Jogler C."/>
        </authorList>
    </citation>
    <scope>NUCLEOTIDE SEQUENCE [LARGE SCALE GENOMIC DNA]</scope>
    <source>
        <strain evidence="2 3">SV_7m_r</strain>
    </source>
</reference>
<protein>
    <submittedName>
        <fullName evidence="2">Helix-turn-helix domain protein</fullName>
    </submittedName>
</protein>
<proteinExistence type="predicted"/>
<dbReference type="InterPro" id="IPR010982">
    <property type="entry name" value="Lambda_DNA-bd_dom_sf"/>
</dbReference>
<evidence type="ECO:0000313" key="2">
    <source>
        <dbReference type="EMBL" id="QDT60583.1"/>
    </source>
</evidence>
<name>A0A517SWX5_9BACT</name>
<dbReference type="GO" id="GO:0003677">
    <property type="term" value="F:DNA binding"/>
    <property type="evidence" value="ECO:0007669"/>
    <property type="project" value="InterPro"/>
</dbReference>
<gene>
    <name evidence="2" type="ORF">SV7mr_31070</name>
</gene>
<dbReference type="PROSITE" id="PS50943">
    <property type="entry name" value="HTH_CROC1"/>
    <property type="match status" value="1"/>
</dbReference>
<evidence type="ECO:0000259" key="1">
    <source>
        <dbReference type="PROSITE" id="PS50943"/>
    </source>
</evidence>
<evidence type="ECO:0000313" key="3">
    <source>
        <dbReference type="Proteomes" id="UP000315003"/>
    </source>
</evidence>
<feature type="domain" description="HTH cro/C1-type" evidence="1">
    <location>
        <begin position="7"/>
        <end position="65"/>
    </location>
</feature>
<dbReference type="CDD" id="cd00093">
    <property type="entry name" value="HTH_XRE"/>
    <property type="match status" value="1"/>
</dbReference>
<dbReference type="Gene3D" id="1.10.260.40">
    <property type="entry name" value="lambda repressor-like DNA-binding domains"/>
    <property type="match status" value="1"/>
</dbReference>
<sequence>MQFGDHVRCLRQQRDLTQADLAGLLEVSMSYICKVENGKLSNGEYPSERFIKRLSKSLKANEDELLLLADKVPTQIRKRIRQRPELFRKLANCSRRELDELERLLDTVV</sequence>